<accession>B1ZTC3</accession>
<sequence>MPTFRESFCAQQRCPTDQFERRVFWRCLYPHARLVAWLILWMDYDYFSADRQLISGAGDAPSMRRVRDEVRDFFWSSDNRGWWRRTAKVRVSGQRLRNLAARYLQDGDPSAEKKLHGSDVPFPAPPP</sequence>
<protein>
    <submittedName>
        <fullName evidence="2">Uncharacterized protein</fullName>
    </submittedName>
</protein>
<dbReference type="HOGENOM" id="CLU_1968314_0_0_0"/>
<feature type="region of interest" description="Disordered" evidence="1">
    <location>
        <begin position="107"/>
        <end position="127"/>
    </location>
</feature>
<dbReference type="Proteomes" id="UP000007013">
    <property type="component" value="Chromosome"/>
</dbReference>
<dbReference type="RefSeq" id="WP_012376106.1">
    <property type="nucleotide sequence ID" value="NC_010571.1"/>
</dbReference>
<evidence type="ECO:0000256" key="1">
    <source>
        <dbReference type="SAM" id="MobiDB-lite"/>
    </source>
</evidence>
<name>B1ZTC3_OPITP</name>
<dbReference type="OrthoDB" id="199898at2"/>
<dbReference type="EMBL" id="CP001032">
    <property type="protein sequence ID" value="ACB76577.1"/>
    <property type="molecule type" value="Genomic_DNA"/>
</dbReference>
<organism evidence="2 3">
    <name type="scientific">Opitutus terrae (strain DSM 11246 / JCM 15787 / PB90-1)</name>
    <dbReference type="NCBI Taxonomy" id="452637"/>
    <lineage>
        <taxon>Bacteria</taxon>
        <taxon>Pseudomonadati</taxon>
        <taxon>Verrucomicrobiota</taxon>
        <taxon>Opitutia</taxon>
        <taxon>Opitutales</taxon>
        <taxon>Opitutaceae</taxon>
        <taxon>Opitutus</taxon>
    </lineage>
</organism>
<dbReference type="STRING" id="452637.Oter_3298"/>
<evidence type="ECO:0000313" key="3">
    <source>
        <dbReference type="Proteomes" id="UP000007013"/>
    </source>
</evidence>
<evidence type="ECO:0000313" key="2">
    <source>
        <dbReference type="EMBL" id="ACB76577.1"/>
    </source>
</evidence>
<keyword evidence="3" id="KW-1185">Reference proteome</keyword>
<dbReference type="KEGG" id="ote:Oter_3298"/>
<reference evidence="2 3" key="1">
    <citation type="journal article" date="2011" name="J. Bacteriol.">
        <title>Genome sequence of the verrucomicrobium Opitutus terrae PB90-1, an abundant inhabitant of rice paddy soil ecosystems.</title>
        <authorList>
            <person name="van Passel M.W."/>
            <person name="Kant R."/>
            <person name="Palva A."/>
            <person name="Copeland A."/>
            <person name="Lucas S."/>
            <person name="Lapidus A."/>
            <person name="Glavina del Rio T."/>
            <person name="Pitluck S."/>
            <person name="Goltsman E."/>
            <person name="Clum A."/>
            <person name="Sun H."/>
            <person name="Schmutz J."/>
            <person name="Larimer F.W."/>
            <person name="Land M.L."/>
            <person name="Hauser L."/>
            <person name="Kyrpides N."/>
            <person name="Mikhailova N."/>
            <person name="Richardson P.P."/>
            <person name="Janssen P.H."/>
            <person name="de Vos W.M."/>
            <person name="Smidt H."/>
        </authorList>
    </citation>
    <scope>NUCLEOTIDE SEQUENCE [LARGE SCALE GENOMIC DNA]</scope>
    <source>
        <strain evidence="3">DSM 11246 / JCM 15787 / PB90-1</strain>
    </source>
</reference>
<gene>
    <name evidence="2" type="ordered locus">Oter_3298</name>
</gene>
<dbReference type="AlphaFoldDB" id="B1ZTC3"/>
<proteinExistence type="predicted"/>